<feature type="region of interest" description="Disordered" evidence="5">
    <location>
        <begin position="245"/>
        <end position="281"/>
    </location>
</feature>
<feature type="compositionally biased region" description="Polar residues" evidence="5">
    <location>
        <begin position="650"/>
        <end position="663"/>
    </location>
</feature>
<comment type="subcellular location">
    <subcellularLocation>
        <location evidence="1">Nucleus</location>
    </subcellularLocation>
</comment>
<feature type="compositionally biased region" description="Pro residues" evidence="5">
    <location>
        <begin position="727"/>
        <end position="737"/>
    </location>
</feature>
<feature type="region of interest" description="Disordered" evidence="5">
    <location>
        <begin position="610"/>
        <end position="676"/>
    </location>
</feature>
<sequence>MQLPVEEPVVGKEKKRRKLDEIVLGLSAAKEQSLFPESSKKPTVTPSVTVTPTSAPVSSSHNISQKPFTITVTSVPSTAPSTRNNSIPNLLPSSLSSTSTSKDSFSTFLAQAEQQNLLLKKQQQQRKSYEAMIADIGSSKVNSYSHEAKVNKWLAEQNAALAEQPLGADYLSPRRRRPRIDPTLLDWKKLTGDENVSVIHRVSGKKLTGPKAPTLKRLGQWLVENPMYDIDPKWAELVKERGNLSHDLQKRVPGSGGKKSAPGRPPLLSSPTGSTSSVSSANINTSIPSSLSFPTLSASGLSGINSNLLSGLSGLGQFDPKNNPLLMPFAGLPNMNALSSMGGLGNLTNMNLFANLAGLGLPGLGAMDAASLTGETKSSSSKNSSKPQKPQEAHSSSKSQSSSNSSIPTTNPFPFFFPNPSLLYTPLGLGGLNPFTLQPGMSAAYDTLAQQCGLLNGNLNPAASPNSGMKTSKSSSSSRPSSSSTVTTATSSSGVKPLRSSREAQLQQLLLPPDTQILESISKAASSLDANLKQSKSDKKEDKRKALESLRGMLPTDFTTSSDKYKEKKGMSGLADFTKLLEAQTGSTKKAQDLQMKDAIEQLRENNAELMAKPIGDDSISTKRPRDSSDSAETSLCEENPQKKFKEDQSPQPEKNVGNQSIDQEGVDIETLLPPSTVVKTLCVNVEKLQEKPKEKCEIEDKKEHSPPSPPKESEFKEIEEKKEESAPPPAEAPPESPPKKSTKRTRGKRKSGELPPIDPEAIIEKKNLRSSASRSAAAAAARAAAEQAAAKQAEAENAQKLQDSSESAS</sequence>
<feature type="compositionally biased region" description="Basic residues" evidence="5">
    <location>
        <begin position="741"/>
        <end position="750"/>
    </location>
</feature>
<name>A0A8J6HAQ7_TENMO</name>
<accession>A0A8J6HAQ7</accession>
<feature type="region of interest" description="Disordered" evidence="5">
    <location>
        <begin position="459"/>
        <end position="501"/>
    </location>
</feature>
<keyword evidence="4" id="KW-0539">Nucleus</keyword>
<keyword evidence="3" id="KW-0804">Transcription</keyword>
<feature type="region of interest" description="Disordered" evidence="5">
    <location>
        <begin position="33"/>
        <end position="62"/>
    </location>
</feature>
<feature type="region of interest" description="Disordered" evidence="5">
    <location>
        <begin position="74"/>
        <end position="98"/>
    </location>
</feature>
<dbReference type="InterPro" id="IPR037259">
    <property type="entry name" value="BRK_sf"/>
</dbReference>
<keyword evidence="8" id="KW-1185">Reference proteome</keyword>
<dbReference type="Pfam" id="PF07533">
    <property type="entry name" value="BRK"/>
    <property type="match status" value="1"/>
</dbReference>
<proteinExistence type="predicted"/>
<dbReference type="SUPFAM" id="SSF160481">
    <property type="entry name" value="BRK domain-like"/>
    <property type="match status" value="1"/>
</dbReference>
<evidence type="ECO:0000313" key="7">
    <source>
        <dbReference type="EMBL" id="KAH0815305.1"/>
    </source>
</evidence>
<evidence type="ECO:0000256" key="5">
    <source>
        <dbReference type="SAM" id="MobiDB-lite"/>
    </source>
</evidence>
<dbReference type="Gene3D" id="3.40.5.120">
    <property type="match status" value="1"/>
</dbReference>
<evidence type="ECO:0000256" key="3">
    <source>
        <dbReference type="ARBA" id="ARBA00023163"/>
    </source>
</evidence>
<evidence type="ECO:0000259" key="6">
    <source>
        <dbReference type="SMART" id="SM00592"/>
    </source>
</evidence>
<evidence type="ECO:0000256" key="1">
    <source>
        <dbReference type="ARBA" id="ARBA00004123"/>
    </source>
</evidence>
<feature type="compositionally biased region" description="Low complexity" evidence="5">
    <location>
        <begin position="377"/>
        <end position="407"/>
    </location>
</feature>
<keyword evidence="2" id="KW-0805">Transcription regulation</keyword>
<evidence type="ECO:0000313" key="8">
    <source>
        <dbReference type="Proteomes" id="UP000719412"/>
    </source>
</evidence>
<reference evidence="7" key="2">
    <citation type="submission" date="2021-08" db="EMBL/GenBank/DDBJ databases">
        <authorList>
            <person name="Eriksson T."/>
        </authorList>
    </citation>
    <scope>NUCLEOTIDE SEQUENCE</scope>
    <source>
        <strain evidence="7">Stoneville</strain>
        <tissue evidence="7">Whole head</tissue>
    </source>
</reference>
<feature type="compositionally biased region" description="Basic and acidic residues" evidence="5">
    <location>
        <begin position="620"/>
        <end position="629"/>
    </location>
</feature>
<dbReference type="AlphaFoldDB" id="A0A8J6HAQ7"/>
<reference evidence="7" key="1">
    <citation type="journal article" date="2020" name="J Insects Food Feed">
        <title>The yellow mealworm (Tenebrio molitor) genome: a resource for the emerging insects as food and feed industry.</title>
        <authorList>
            <person name="Eriksson T."/>
            <person name="Andere A."/>
            <person name="Kelstrup H."/>
            <person name="Emery V."/>
            <person name="Picard C."/>
        </authorList>
    </citation>
    <scope>NUCLEOTIDE SEQUENCE</scope>
    <source>
        <strain evidence="7">Stoneville</strain>
        <tissue evidence="7">Whole head</tissue>
    </source>
</reference>
<dbReference type="SMART" id="SM00592">
    <property type="entry name" value="BRK"/>
    <property type="match status" value="1"/>
</dbReference>
<dbReference type="PANTHER" id="PTHR46850:SF1">
    <property type="entry name" value="CHROMODOMAIN-HELICASE-DNA-BINDING PROTEIN 9"/>
    <property type="match status" value="1"/>
</dbReference>
<dbReference type="Proteomes" id="UP000719412">
    <property type="component" value="Unassembled WGS sequence"/>
</dbReference>
<feature type="domain" description="BRK" evidence="6">
    <location>
        <begin position="191"/>
        <end position="235"/>
    </location>
</feature>
<organism evidence="7 8">
    <name type="scientific">Tenebrio molitor</name>
    <name type="common">Yellow mealworm beetle</name>
    <dbReference type="NCBI Taxonomy" id="7067"/>
    <lineage>
        <taxon>Eukaryota</taxon>
        <taxon>Metazoa</taxon>
        <taxon>Ecdysozoa</taxon>
        <taxon>Arthropoda</taxon>
        <taxon>Hexapoda</taxon>
        <taxon>Insecta</taxon>
        <taxon>Pterygota</taxon>
        <taxon>Neoptera</taxon>
        <taxon>Endopterygota</taxon>
        <taxon>Coleoptera</taxon>
        <taxon>Polyphaga</taxon>
        <taxon>Cucujiformia</taxon>
        <taxon>Tenebrionidae</taxon>
        <taxon>Tenebrio</taxon>
    </lineage>
</organism>
<feature type="compositionally biased region" description="Low complexity" evidence="5">
    <location>
        <begin position="791"/>
        <end position="803"/>
    </location>
</feature>
<feature type="compositionally biased region" description="Low complexity" evidence="5">
    <location>
        <begin position="41"/>
        <end position="60"/>
    </location>
</feature>
<feature type="compositionally biased region" description="Basic and acidic residues" evidence="5">
    <location>
        <begin position="690"/>
        <end position="726"/>
    </location>
</feature>
<feature type="compositionally biased region" description="Basic and acidic residues" evidence="5">
    <location>
        <begin position="640"/>
        <end position="649"/>
    </location>
</feature>
<dbReference type="EMBL" id="JABDTM020023267">
    <property type="protein sequence ID" value="KAH0815305.1"/>
    <property type="molecule type" value="Genomic_DNA"/>
</dbReference>
<gene>
    <name evidence="7" type="ORF">GEV33_007484</name>
</gene>
<feature type="region of interest" description="Disordered" evidence="5">
    <location>
        <begin position="372"/>
        <end position="407"/>
    </location>
</feature>
<feature type="compositionally biased region" description="Low complexity" evidence="5">
    <location>
        <begin position="266"/>
        <end position="280"/>
    </location>
</feature>
<feature type="compositionally biased region" description="Polar residues" evidence="5">
    <location>
        <begin position="459"/>
        <end position="470"/>
    </location>
</feature>
<feature type="compositionally biased region" description="Low complexity" evidence="5">
    <location>
        <begin position="471"/>
        <end position="493"/>
    </location>
</feature>
<evidence type="ECO:0000256" key="4">
    <source>
        <dbReference type="ARBA" id="ARBA00023242"/>
    </source>
</evidence>
<evidence type="ECO:0000256" key="2">
    <source>
        <dbReference type="ARBA" id="ARBA00023015"/>
    </source>
</evidence>
<feature type="region of interest" description="Disordered" evidence="5">
    <location>
        <begin position="690"/>
        <end position="774"/>
    </location>
</feature>
<dbReference type="InterPro" id="IPR051493">
    <property type="entry name" value="CHD"/>
</dbReference>
<protein>
    <recommendedName>
        <fullName evidence="6">BRK domain-containing protein</fullName>
    </recommendedName>
</protein>
<comment type="caution">
    <text evidence="7">The sequence shown here is derived from an EMBL/GenBank/DDBJ whole genome shotgun (WGS) entry which is preliminary data.</text>
</comment>
<feature type="region of interest" description="Disordered" evidence="5">
    <location>
        <begin position="791"/>
        <end position="810"/>
    </location>
</feature>
<dbReference type="InterPro" id="IPR006576">
    <property type="entry name" value="BRK_domain"/>
</dbReference>
<dbReference type="GO" id="GO:0005634">
    <property type="term" value="C:nucleus"/>
    <property type="evidence" value="ECO:0007669"/>
    <property type="project" value="UniProtKB-SubCell"/>
</dbReference>
<dbReference type="PANTHER" id="PTHR46850">
    <property type="entry name" value="CHROMODOMAIN-HELICASE-DNA-BINDING PROTEIN 9"/>
    <property type="match status" value="1"/>
</dbReference>